<dbReference type="InterPro" id="IPR036942">
    <property type="entry name" value="Beta-barrel_TonB_sf"/>
</dbReference>
<keyword evidence="2 7" id="KW-0813">Transport</keyword>
<dbReference type="Proteomes" id="UP000326344">
    <property type="component" value="Unassembled WGS sequence"/>
</dbReference>
<evidence type="ECO:0000256" key="1">
    <source>
        <dbReference type="ARBA" id="ARBA00004571"/>
    </source>
</evidence>
<dbReference type="PROSITE" id="PS52016">
    <property type="entry name" value="TONB_DEPENDENT_REC_3"/>
    <property type="match status" value="1"/>
</dbReference>
<comment type="similarity">
    <text evidence="7">Belongs to the TonB-dependent receptor family.</text>
</comment>
<keyword evidence="10" id="KW-1185">Reference proteome</keyword>
<dbReference type="InterPro" id="IPR012910">
    <property type="entry name" value="Plug_dom"/>
</dbReference>
<accession>A0A5N1JB10</accession>
<dbReference type="AlphaFoldDB" id="A0A5N1JB10"/>
<evidence type="ECO:0000313" key="9">
    <source>
        <dbReference type="EMBL" id="KAA9349585.1"/>
    </source>
</evidence>
<sequence>METTPLLRRIIPVLKTALLLFLTPSIAFSQARLITGTVIGQDDNQPLPGVNIVVLGTTIGSQTDAGGTFSLSVPPTGKTLVITSIGYVTKELLIGNQTSFAITLTADTRQLNEVIVTGYSSESKKAFTGSASKVSATQLENRPAQSLDQLLGGQAAGVNIVQPSSALNATPVFRIRGINSITSSVYPLILVDGVTVFTGSAGGAVGNNPLADINPSDIETIDILKDASATAIYGSRAANGVVVITTKKGKKGRTKVSYDGWVSFSKPFNLLPLLNPADYVTIKNEARVNAGLTPGFVLGKNADGSDVGTDWNDVAYQTGVSQNHTVSVSGANDATNYFLSLNHSDQNGILKTNTFKRQSARLNLEHKLNRSISIGTSLTYSKSVNAGPNSGAIGPNSVASSSGNSVNTQYIGLQPLARLTYILPPNVPVYNADGSYNINRANGNIGYGPNSSALGVFNAYNLQTILDLDKNSSENNTLIGSVFAEFEILKDLKLKTVYGIDNYVVENKEFRNPYSGDGFATNGAATNSNTVYFRSNWTNTLSYSTTFAENHNLRLLVGHEEIYRKVDGWGATRTGLADPFYTNYQGGFTTITPTANVFSENGLLSYFSNVSYDYKRKYLFSFNFRRDGLSALAAGNKWGNFGGGSVGWNLSEEPFYKNASLSQTLNDVKIRASYGIVGNSSLNDYAALSQFGSGTYAGVASLSFGQAGNPDLRWESSKKIDIGLNVGLWNNRITLEADYYKNTIDGLILNAPQPLSKGIPGNSIAANVGSLYNSGVELAINAGILTKGKFQWNASFNVATLKNRVTSLGPGGDIYPTNLSTFGIQNITRVGYSVGSIFAVPSPGVNPANGNKLYINRNNETVQYDAVAKRFTYLEGGTAPAIDNYADGRIQGPSLPTYYGGFNNNLAYGDFDVVIGIIFSGGNKLYNGTRATLSDQRYFNNGTFIKDRWTTPGQVTEIPKLVWGDSFTGGFSSANTTNVEDGSFVKLKNVALGYRVPVQRIGIAKYIASARAYVQAANLFTITNYTGSDPEVSINGNSINSGKDQNVPVNASVFTVGLNVGF</sequence>
<feature type="domain" description="TonB-dependent receptor plug" evidence="8">
    <location>
        <begin position="124"/>
        <end position="241"/>
    </location>
</feature>
<gene>
    <name evidence="9" type="ORF">F0P93_19165</name>
</gene>
<organism evidence="9 10">
    <name type="scientific">Larkinella humicola</name>
    <dbReference type="NCBI Taxonomy" id="2607654"/>
    <lineage>
        <taxon>Bacteria</taxon>
        <taxon>Pseudomonadati</taxon>
        <taxon>Bacteroidota</taxon>
        <taxon>Cytophagia</taxon>
        <taxon>Cytophagales</taxon>
        <taxon>Spirosomataceae</taxon>
        <taxon>Larkinella</taxon>
    </lineage>
</organism>
<evidence type="ECO:0000259" key="8">
    <source>
        <dbReference type="Pfam" id="PF07715"/>
    </source>
</evidence>
<dbReference type="GO" id="GO:0009279">
    <property type="term" value="C:cell outer membrane"/>
    <property type="evidence" value="ECO:0007669"/>
    <property type="project" value="UniProtKB-SubCell"/>
</dbReference>
<dbReference type="Pfam" id="PF13715">
    <property type="entry name" value="CarbopepD_reg_2"/>
    <property type="match status" value="1"/>
</dbReference>
<keyword evidence="4 7" id="KW-0812">Transmembrane</keyword>
<dbReference type="InterPro" id="IPR008969">
    <property type="entry name" value="CarboxyPept-like_regulatory"/>
</dbReference>
<dbReference type="NCBIfam" id="TIGR04056">
    <property type="entry name" value="OMP_RagA_SusC"/>
    <property type="match status" value="1"/>
</dbReference>
<dbReference type="EMBL" id="VTWS01000005">
    <property type="protein sequence ID" value="KAA9349585.1"/>
    <property type="molecule type" value="Genomic_DNA"/>
</dbReference>
<comment type="subcellular location">
    <subcellularLocation>
        <location evidence="1 7">Cell outer membrane</location>
        <topology evidence="1 7">Multi-pass membrane protein</topology>
    </subcellularLocation>
</comment>
<proteinExistence type="inferred from homology"/>
<evidence type="ECO:0000256" key="7">
    <source>
        <dbReference type="PROSITE-ProRule" id="PRU01360"/>
    </source>
</evidence>
<comment type="caution">
    <text evidence="9">The sequence shown here is derived from an EMBL/GenBank/DDBJ whole genome shotgun (WGS) entry which is preliminary data.</text>
</comment>
<dbReference type="Gene3D" id="2.40.170.20">
    <property type="entry name" value="TonB-dependent receptor, beta-barrel domain"/>
    <property type="match status" value="1"/>
</dbReference>
<evidence type="ECO:0000256" key="2">
    <source>
        <dbReference type="ARBA" id="ARBA00022448"/>
    </source>
</evidence>
<protein>
    <submittedName>
        <fullName evidence="9">SusC/RagA family TonB-linked outer membrane protein</fullName>
    </submittedName>
</protein>
<dbReference type="RefSeq" id="WP_150878805.1">
    <property type="nucleotide sequence ID" value="NZ_VTWS01000005.1"/>
</dbReference>
<keyword evidence="6 7" id="KW-0998">Cell outer membrane</keyword>
<dbReference type="Gene3D" id="2.170.130.10">
    <property type="entry name" value="TonB-dependent receptor, plug domain"/>
    <property type="match status" value="1"/>
</dbReference>
<dbReference type="InterPro" id="IPR039426">
    <property type="entry name" value="TonB-dep_rcpt-like"/>
</dbReference>
<keyword evidence="5 7" id="KW-0472">Membrane</keyword>
<evidence type="ECO:0000256" key="6">
    <source>
        <dbReference type="ARBA" id="ARBA00023237"/>
    </source>
</evidence>
<keyword evidence="3 7" id="KW-1134">Transmembrane beta strand</keyword>
<dbReference type="InterPro" id="IPR023996">
    <property type="entry name" value="TonB-dep_OMP_SusC/RagA"/>
</dbReference>
<evidence type="ECO:0000256" key="5">
    <source>
        <dbReference type="ARBA" id="ARBA00023136"/>
    </source>
</evidence>
<evidence type="ECO:0000256" key="4">
    <source>
        <dbReference type="ARBA" id="ARBA00022692"/>
    </source>
</evidence>
<dbReference type="InterPro" id="IPR023997">
    <property type="entry name" value="TonB-dep_OMP_SusC/RagA_CS"/>
</dbReference>
<reference evidence="9 10" key="1">
    <citation type="submission" date="2019-09" db="EMBL/GenBank/DDBJ databases">
        <title>Genome Sequence of Larkinella sp MA1.</title>
        <authorList>
            <person name="Srinivasan S."/>
        </authorList>
    </citation>
    <scope>NUCLEOTIDE SEQUENCE [LARGE SCALE GENOMIC DNA]</scope>
    <source>
        <strain evidence="9 10">MA1</strain>
    </source>
</reference>
<dbReference type="SUPFAM" id="SSF49464">
    <property type="entry name" value="Carboxypeptidase regulatory domain-like"/>
    <property type="match status" value="1"/>
</dbReference>
<dbReference type="Gene3D" id="2.60.40.1120">
    <property type="entry name" value="Carboxypeptidase-like, regulatory domain"/>
    <property type="match status" value="1"/>
</dbReference>
<dbReference type="InterPro" id="IPR037066">
    <property type="entry name" value="Plug_dom_sf"/>
</dbReference>
<evidence type="ECO:0000256" key="3">
    <source>
        <dbReference type="ARBA" id="ARBA00022452"/>
    </source>
</evidence>
<name>A0A5N1JB10_9BACT</name>
<dbReference type="SUPFAM" id="SSF56935">
    <property type="entry name" value="Porins"/>
    <property type="match status" value="1"/>
</dbReference>
<dbReference type="NCBIfam" id="TIGR04057">
    <property type="entry name" value="SusC_RagA_signa"/>
    <property type="match status" value="1"/>
</dbReference>
<dbReference type="Pfam" id="PF07715">
    <property type="entry name" value="Plug"/>
    <property type="match status" value="1"/>
</dbReference>
<evidence type="ECO:0000313" key="10">
    <source>
        <dbReference type="Proteomes" id="UP000326344"/>
    </source>
</evidence>